<organism evidence="3 4">
    <name type="scientific">Alcaligenes pakistanensis</name>
    <dbReference type="NCBI Taxonomy" id="1482717"/>
    <lineage>
        <taxon>Bacteria</taxon>
        <taxon>Pseudomonadati</taxon>
        <taxon>Pseudomonadota</taxon>
        <taxon>Betaproteobacteria</taxon>
        <taxon>Burkholderiales</taxon>
        <taxon>Alcaligenaceae</taxon>
        <taxon>Alcaligenes</taxon>
    </lineage>
</organism>
<keyword evidence="4" id="KW-1185">Reference proteome</keyword>
<dbReference type="Pfam" id="PF16220">
    <property type="entry name" value="DUF4880"/>
    <property type="match status" value="1"/>
</dbReference>
<evidence type="ECO:0000313" key="4">
    <source>
        <dbReference type="Proteomes" id="UP000608923"/>
    </source>
</evidence>
<feature type="domain" description="FecR N-terminal" evidence="2">
    <location>
        <begin position="17"/>
        <end position="59"/>
    </location>
</feature>
<dbReference type="InterPro" id="IPR006860">
    <property type="entry name" value="FecR"/>
</dbReference>
<accession>A0A8H9IKI3</accession>
<gene>
    <name evidence="3" type="primary">fecR</name>
    <name evidence="3" type="ORF">GCM10010096_32470</name>
</gene>
<dbReference type="Proteomes" id="UP000608923">
    <property type="component" value="Unassembled WGS sequence"/>
</dbReference>
<name>A0A8H9IKI3_9BURK</name>
<dbReference type="PANTHER" id="PTHR30273">
    <property type="entry name" value="PERIPLASMIC SIGNAL SENSOR AND SIGMA FACTOR ACTIVATOR FECR-RELATED"/>
    <property type="match status" value="1"/>
</dbReference>
<evidence type="ECO:0000313" key="3">
    <source>
        <dbReference type="EMBL" id="GHC56979.1"/>
    </source>
</evidence>
<protein>
    <submittedName>
        <fullName evidence="3">Sensor</fullName>
    </submittedName>
</protein>
<dbReference type="PIRSF" id="PIRSF018266">
    <property type="entry name" value="FecR"/>
    <property type="match status" value="1"/>
</dbReference>
<evidence type="ECO:0000259" key="2">
    <source>
        <dbReference type="Pfam" id="PF16220"/>
    </source>
</evidence>
<dbReference type="InterPro" id="IPR032623">
    <property type="entry name" value="FecR_N"/>
</dbReference>
<comment type="caution">
    <text evidence="3">The sequence shown here is derived from an EMBL/GenBank/DDBJ whole genome shotgun (WGS) entry which is preliminary data.</text>
</comment>
<dbReference type="RefSeq" id="WP_189393706.1">
    <property type="nucleotide sequence ID" value="NZ_BMZN01000005.1"/>
</dbReference>
<reference evidence="4" key="1">
    <citation type="journal article" date="2019" name="Int. J. Syst. Evol. Microbiol.">
        <title>The Global Catalogue of Microorganisms (GCM) 10K type strain sequencing project: providing services to taxonomists for standard genome sequencing and annotation.</title>
        <authorList>
            <consortium name="The Broad Institute Genomics Platform"/>
            <consortium name="The Broad Institute Genome Sequencing Center for Infectious Disease"/>
            <person name="Wu L."/>
            <person name="Ma J."/>
        </authorList>
    </citation>
    <scope>NUCLEOTIDE SEQUENCE [LARGE SCALE GENOMIC DNA]</scope>
    <source>
        <strain evidence="4">KCTC 42083</strain>
    </source>
</reference>
<dbReference type="GO" id="GO:0016989">
    <property type="term" value="F:sigma factor antagonist activity"/>
    <property type="evidence" value="ECO:0007669"/>
    <property type="project" value="TreeGrafter"/>
</dbReference>
<feature type="domain" description="FecR protein" evidence="1">
    <location>
        <begin position="125"/>
        <end position="217"/>
    </location>
</feature>
<dbReference type="InterPro" id="IPR012373">
    <property type="entry name" value="Ferrdict_sens_TM"/>
</dbReference>
<dbReference type="EMBL" id="BMZN01000005">
    <property type="protein sequence ID" value="GHC56979.1"/>
    <property type="molecule type" value="Genomic_DNA"/>
</dbReference>
<dbReference type="Gene3D" id="2.60.120.1440">
    <property type="match status" value="1"/>
</dbReference>
<dbReference type="AlphaFoldDB" id="A0A8H9IKI3"/>
<sequence length="334" mass="37008">MSSSELHPDEPSFKALEQAAEWFALLRSGEASPVDQNNWQGWLAAHAEHRHAWQYVERISGRFEPIQNSSSRQTAVQSYCLANQRLGRRRQLLLGLGALAGGGLGGWLAWQHTSLSNTVLAWSAEHRTAQGEVRKLLLPDGSTVWLSSETALNHDFRSDQRLLSLVAGEILIETAADANRPFLVNTRQGQLRALGTRFTVRLDGQETLLAVYQGAVQIDTVSSQTSRIVHAGQQTRLSRSHIADTAAVAPERQNWVKGMIVTDNTPLLDVVRELQRYRGGYLSVSPEAAQLPVIGSYPATEPDRALSMLEGVLPIRIKRTLPWWISIELAQTGR</sequence>
<dbReference type="PANTHER" id="PTHR30273:SF2">
    <property type="entry name" value="PROTEIN FECR"/>
    <property type="match status" value="1"/>
</dbReference>
<dbReference type="Pfam" id="PF04773">
    <property type="entry name" value="FecR"/>
    <property type="match status" value="1"/>
</dbReference>
<evidence type="ECO:0000259" key="1">
    <source>
        <dbReference type="Pfam" id="PF04773"/>
    </source>
</evidence>
<proteinExistence type="predicted"/>